<sequence>MTSFIVHIGDGKCGSTSIQKALYDAREGLRQQGIIYETASPKTGHFDLVTLSGANTRGDMEKQHQSAQETLKLIKSRANEAGVILLSAESFFMQHPQTILGILEKIAKPIERVDIISYVRTPAGMYLSLVQQTLKGNSEYSKPHEFLRPIDRKLADWKNSPFVHNLTVRLFDRKRLLAGDVVTDFTDILRKLTGNQNIHLKAETQNASISSEQLIALQDLREICLKHEDGKLHPMSNRLIAYFENLNKKELIGHPLQLSREAHATVAIKNSGIVQTLNKMFPDLKMPNPLQNIEIPAVPGWIHSNSVAAILKSSDAELAKSIKHLIPPLNLDLFVGIDPQASEALADLRKRFPDRADLIVNATRKYWKQEGCRTSINQLAELS</sequence>
<protein>
    <submittedName>
        <fullName evidence="1">Uncharacterized protein</fullName>
    </submittedName>
</protein>
<evidence type="ECO:0000313" key="1">
    <source>
        <dbReference type="EMBL" id="NDW44276.1"/>
    </source>
</evidence>
<organism evidence="1">
    <name type="scientific">Ruegeria sp. PrR005</name>
    <dbReference type="NCBI Taxonomy" id="2706882"/>
    <lineage>
        <taxon>Bacteria</taxon>
        <taxon>Pseudomonadati</taxon>
        <taxon>Pseudomonadota</taxon>
        <taxon>Alphaproteobacteria</taxon>
        <taxon>Rhodobacterales</taxon>
        <taxon>Roseobacteraceae</taxon>
        <taxon>Ruegeria</taxon>
    </lineage>
</organism>
<comment type="caution">
    <text evidence="1">The sequence shown here is derived from an EMBL/GenBank/DDBJ whole genome shotgun (WGS) entry which is preliminary data.</text>
</comment>
<name>A0A6B2NJW1_9RHOB</name>
<reference evidence="1" key="1">
    <citation type="submission" date="2020-02" db="EMBL/GenBank/DDBJ databases">
        <title>Delineation of the pyrene-degrading pathway in Roseobacter clade bacteria by genomic analysis.</title>
        <authorList>
            <person name="Zhou H."/>
            <person name="Wang H."/>
        </authorList>
    </citation>
    <scope>NUCLEOTIDE SEQUENCE</scope>
    <source>
        <strain evidence="1">PrR005</strain>
    </source>
</reference>
<proteinExistence type="predicted"/>
<gene>
    <name evidence="1" type="ORF">G0P99_04850</name>
</gene>
<dbReference type="AlphaFoldDB" id="A0A6B2NJW1"/>
<accession>A0A6B2NJW1</accession>
<dbReference type="EMBL" id="JAAGOX010000007">
    <property type="protein sequence ID" value="NDW44276.1"/>
    <property type="molecule type" value="Genomic_DNA"/>
</dbReference>
<dbReference type="RefSeq" id="WP_164128262.1">
    <property type="nucleotide sequence ID" value="NZ_JAAGOX010000007.1"/>
</dbReference>